<comment type="caution">
    <text evidence="2">The sequence shown here is derived from an EMBL/GenBank/DDBJ whole genome shotgun (WGS) entry which is preliminary data.</text>
</comment>
<dbReference type="Proteomes" id="UP001165060">
    <property type="component" value="Unassembled WGS sequence"/>
</dbReference>
<name>A0ABQ6MLB8_9STRA</name>
<accession>A0ABQ6MLB8</accession>
<sequence>ILFDKNRPKSMPLSSNAGRFFDPVASTSSVFGNPGPGLYDVAHMGTTFGNATIGVAERNVGMSWGNDHRCTDTNAPNSQSVATLKLNPHGYAYFSDLNATSGNNYHPNMMSRSSRDAKRWEIGRRNPCKGQALLDKPGEARKRASRKKNGGLTIRRVDGGAGAGAGAGAGEVPGGGGAAVPEAA</sequence>
<evidence type="ECO:0000313" key="2">
    <source>
        <dbReference type="EMBL" id="GMI28039.1"/>
    </source>
</evidence>
<gene>
    <name evidence="2" type="ORF">TeGR_g8381</name>
</gene>
<feature type="compositionally biased region" description="Gly residues" evidence="1">
    <location>
        <begin position="159"/>
        <end position="178"/>
    </location>
</feature>
<organism evidence="2 3">
    <name type="scientific">Tetraparma gracilis</name>
    <dbReference type="NCBI Taxonomy" id="2962635"/>
    <lineage>
        <taxon>Eukaryota</taxon>
        <taxon>Sar</taxon>
        <taxon>Stramenopiles</taxon>
        <taxon>Ochrophyta</taxon>
        <taxon>Bolidophyceae</taxon>
        <taxon>Parmales</taxon>
        <taxon>Triparmaceae</taxon>
        <taxon>Tetraparma</taxon>
    </lineage>
</organism>
<protein>
    <submittedName>
        <fullName evidence="2">Uncharacterized protein</fullName>
    </submittedName>
</protein>
<proteinExistence type="predicted"/>
<feature type="non-terminal residue" evidence="2">
    <location>
        <position position="1"/>
    </location>
</feature>
<feature type="region of interest" description="Disordered" evidence="1">
    <location>
        <begin position="124"/>
        <end position="184"/>
    </location>
</feature>
<dbReference type="EMBL" id="BRYB01002950">
    <property type="protein sequence ID" value="GMI28039.1"/>
    <property type="molecule type" value="Genomic_DNA"/>
</dbReference>
<reference evidence="2 3" key="1">
    <citation type="journal article" date="2023" name="Commun. Biol.">
        <title>Genome analysis of Parmales, the sister group of diatoms, reveals the evolutionary specialization of diatoms from phago-mixotrophs to photoautotrophs.</title>
        <authorList>
            <person name="Ban H."/>
            <person name="Sato S."/>
            <person name="Yoshikawa S."/>
            <person name="Yamada K."/>
            <person name="Nakamura Y."/>
            <person name="Ichinomiya M."/>
            <person name="Sato N."/>
            <person name="Blanc-Mathieu R."/>
            <person name="Endo H."/>
            <person name="Kuwata A."/>
            <person name="Ogata H."/>
        </authorList>
    </citation>
    <scope>NUCLEOTIDE SEQUENCE [LARGE SCALE GENOMIC DNA]</scope>
</reference>
<keyword evidence="3" id="KW-1185">Reference proteome</keyword>
<evidence type="ECO:0000313" key="3">
    <source>
        <dbReference type="Proteomes" id="UP001165060"/>
    </source>
</evidence>
<evidence type="ECO:0000256" key="1">
    <source>
        <dbReference type="SAM" id="MobiDB-lite"/>
    </source>
</evidence>